<keyword evidence="3" id="KW-1185">Reference proteome</keyword>
<dbReference type="Pfam" id="PF04199">
    <property type="entry name" value="Cyclase"/>
    <property type="match status" value="1"/>
</dbReference>
<dbReference type="GO" id="GO:0019441">
    <property type="term" value="P:L-tryptophan catabolic process to kynurenine"/>
    <property type="evidence" value="ECO:0007669"/>
    <property type="project" value="InterPro"/>
</dbReference>
<comment type="caution">
    <text evidence="2">The sequence shown here is derived from an EMBL/GenBank/DDBJ whole genome shotgun (WGS) entry which is preliminary data.</text>
</comment>
<dbReference type="PANTHER" id="PTHR34861">
    <property type="match status" value="1"/>
</dbReference>
<dbReference type="InterPro" id="IPR007325">
    <property type="entry name" value="KFase/CYL"/>
</dbReference>
<protein>
    <recommendedName>
        <fullName evidence="4">Cyclase</fullName>
    </recommendedName>
</protein>
<organism evidence="2 3">
    <name type="scientific">Knufia peltigerae</name>
    <dbReference type="NCBI Taxonomy" id="1002370"/>
    <lineage>
        <taxon>Eukaryota</taxon>
        <taxon>Fungi</taxon>
        <taxon>Dikarya</taxon>
        <taxon>Ascomycota</taxon>
        <taxon>Pezizomycotina</taxon>
        <taxon>Eurotiomycetes</taxon>
        <taxon>Chaetothyriomycetidae</taxon>
        <taxon>Chaetothyriales</taxon>
        <taxon>Trichomeriaceae</taxon>
        <taxon>Knufia</taxon>
    </lineage>
</organism>
<evidence type="ECO:0000313" key="3">
    <source>
        <dbReference type="Proteomes" id="UP001172681"/>
    </source>
</evidence>
<comment type="similarity">
    <text evidence="1">Belongs to the Cyclase 1 superfamily.</text>
</comment>
<proteinExistence type="inferred from homology"/>
<evidence type="ECO:0008006" key="4">
    <source>
        <dbReference type="Google" id="ProtNLM"/>
    </source>
</evidence>
<evidence type="ECO:0000313" key="2">
    <source>
        <dbReference type="EMBL" id="KAJ9612822.1"/>
    </source>
</evidence>
<sequence length="329" mass="36731">MASLAKPVPPFEQLPFRKEDPPYSAWGLWEKPEFGALNYLSDANTLRVAREEIQTGVRIGLNLPLDLIDPPLLGRRGFERHIVDKAPRVINDDVITFNTQGSSQWDSFRHFAYQKEGKFYNNVTQNDIHAEQQSTVNGMDAWAPRGIAGRGVLIDYHSWAQRNGIEYDRLSGHAITLDSVKAIIKESNIELRVGDIFIIRTADGGGDDAGFVEAYMQLDKESRTKYSSSHAFPGLGQSKEVAKWLWEQQFAAVAGDNPAFECIPPVDTEFGMLHPILLSGWGTTIGELFDLDPLAKECQNQGRWTFFLTSSPLNYTGVVASPPNIMALM</sequence>
<reference evidence="2" key="1">
    <citation type="submission" date="2022-10" db="EMBL/GenBank/DDBJ databases">
        <title>Culturing micro-colonial fungi from biological soil crusts in the Mojave desert and describing Neophaeococcomyces mojavensis, and introducing the new genera and species Taxawa tesnikishii.</title>
        <authorList>
            <person name="Kurbessoian T."/>
            <person name="Stajich J.E."/>
        </authorList>
    </citation>
    <scope>NUCLEOTIDE SEQUENCE</scope>
    <source>
        <strain evidence="2">TK_35</strain>
    </source>
</reference>
<accession>A0AA38XG88</accession>
<gene>
    <name evidence="2" type="ORF">H2204_014865</name>
</gene>
<dbReference type="PANTHER" id="PTHR34861:SF11">
    <property type="entry name" value="CYCLASE"/>
    <property type="match status" value="1"/>
</dbReference>
<dbReference type="AlphaFoldDB" id="A0AA38XG88"/>
<dbReference type="InterPro" id="IPR037175">
    <property type="entry name" value="KFase_sf"/>
</dbReference>
<dbReference type="Proteomes" id="UP001172681">
    <property type="component" value="Unassembled WGS sequence"/>
</dbReference>
<dbReference type="GO" id="GO:0004061">
    <property type="term" value="F:arylformamidase activity"/>
    <property type="evidence" value="ECO:0007669"/>
    <property type="project" value="InterPro"/>
</dbReference>
<dbReference type="Gene3D" id="3.50.30.50">
    <property type="entry name" value="Putative cyclase"/>
    <property type="match status" value="1"/>
</dbReference>
<name>A0AA38XG88_9EURO</name>
<dbReference type="SUPFAM" id="SSF102198">
    <property type="entry name" value="Putative cyclase"/>
    <property type="match status" value="1"/>
</dbReference>
<evidence type="ECO:0000256" key="1">
    <source>
        <dbReference type="ARBA" id="ARBA00007865"/>
    </source>
</evidence>
<dbReference type="EMBL" id="JAPDRN010000205">
    <property type="protein sequence ID" value="KAJ9612822.1"/>
    <property type="molecule type" value="Genomic_DNA"/>
</dbReference>